<evidence type="ECO:0000313" key="2">
    <source>
        <dbReference type="EMBL" id="KXG34665.1"/>
    </source>
</evidence>
<dbReference type="Proteomes" id="UP000000768">
    <property type="component" value="Chromosome 2"/>
</dbReference>
<evidence type="ECO:0000256" key="1">
    <source>
        <dbReference type="SAM" id="MobiDB-lite"/>
    </source>
</evidence>
<dbReference type="Gramene" id="KXG34665">
    <property type="protein sequence ID" value="KXG34665"/>
    <property type="gene ID" value="SORBI_3002G074300"/>
</dbReference>
<reference evidence="3" key="2">
    <citation type="journal article" date="2018" name="Plant J.">
        <title>The Sorghum bicolor reference genome: improved assembly, gene annotations, a transcriptome atlas, and signatures of genome organization.</title>
        <authorList>
            <person name="McCormick R.F."/>
            <person name="Truong S.K."/>
            <person name="Sreedasyam A."/>
            <person name="Jenkins J."/>
            <person name="Shu S."/>
            <person name="Sims D."/>
            <person name="Kennedy M."/>
            <person name="Amirebrahimi M."/>
            <person name="Weers B.D."/>
            <person name="McKinley B."/>
            <person name="Mattison A."/>
            <person name="Morishige D.T."/>
            <person name="Grimwood J."/>
            <person name="Schmutz J."/>
            <person name="Mullet J.E."/>
        </authorList>
    </citation>
    <scope>NUCLEOTIDE SEQUENCE [LARGE SCALE GENOMIC DNA]</scope>
    <source>
        <strain evidence="3">cv. BTx623</strain>
    </source>
</reference>
<feature type="compositionally biased region" description="Polar residues" evidence="1">
    <location>
        <begin position="52"/>
        <end position="64"/>
    </location>
</feature>
<feature type="region of interest" description="Disordered" evidence="1">
    <location>
        <begin position="44"/>
        <end position="64"/>
    </location>
</feature>
<proteinExistence type="predicted"/>
<keyword evidence="3" id="KW-1185">Reference proteome</keyword>
<evidence type="ECO:0000313" key="3">
    <source>
        <dbReference type="Proteomes" id="UP000000768"/>
    </source>
</evidence>
<accession>A0A1B6Q9R3</accession>
<reference evidence="2 3" key="1">
    <citation type="journal article" date="2009" name="Nature">
        <title>The Sorghum bicolor genome and the diversification of grasses.</title>
        <authorList>
            <person name="Paterson A.H."/>
            <person name="Bowers J.E."/>
            <person name="Bruggmann R."/>
            <person name="Dubchak I."/>
            <person name="Grimwood J."/>
            <person name="Gundlach H."/>
            <person name="Haberer G."/>
            <person name="Hellsten U."/>
            <person name="Mitros T."/>
            <person name="Poliakov A."/>
            <person name="Schmutz J."/>
            <person name="Spannagl M."/>
            <person name="Tang H."/>
            <person name="Wang X."/>
            <person name="Wicker T."/>
            <person name="Bharti A.K."/>
            <person name="Chapman J."/>
            <person name="Feltus F.A."/>
            <person name="Gowik U."/>
            <person name="Grigoriev I.V."/>
            <person name="Lyons E."/>
            <person name="Maher C.A."/>
            <person name="Martis M."/>
            <person name="Narechania A."/>
            <person name="Otillar R.P."/>
            <person name="Penning B.W."/>
            <person name="Salamov A.A."/>
            <person name="Wang Y."/>
            <person name="Zhang L."/>
            <person name="Carpita N.C."/>
            <person name="Freeling M."/>
            <person name="Gingle A.R."/>
            <person name="Hash C.T."/>
            <person name="Keller B."/>
            <person name="Klein P."/>
            <person name="Kresovich S."/>
            <person name="McCann M.C."/>
            <person name="Ming R."/>
            <person name="Peterson D.G."/>
            <person name="Mehboob-ur-Rahman"/>
            <person name="Ware D."/>
            <person name="Westhoff P."/>
            <person name="Mayer K.F."/>
            <person name="Messing J."/>
            <person name="Rokhsar D.S."/>
        </authorList>
    </citation>
    <scope>NUCLEOTIDE SEQUENCE [LARGE SCALE GENOMIC DNA]</scope>
    <source>
        <strain evidence="3">cv. BTx623</strain>
    </source>
</reference>
<sequence length="64" mass="7171">MAELCPPPPWSSPASFMAELVPIPGELQYVHVYHVDQLSLQNQTQCDEDGSKSNITTEPRNLLF</sequence>
<protein>
    <submittedName>
        <fullName evidence="2">Uncharacterized protein</fullName>
    </submittedName>
</protein>
<dbReference type="InParanoid" id="A0A1B6Q9R3"/>
<dbReference type="EMBL" id="CM000761">
    <property type="protein sequence ID" value="KXG34665.1"/>
    <property type="molecule type" value="Genomic_DNA"/>
</dbReference>
<organism evidence="2 3">
    <name type="scientific">Sorghum bicolor</name>
    <name type="common">Sorghum</name>
    <name type="synonym">Sorghum vulgare</name>
    <dbReference type="NCBI Taxonomy" id="4558"/>
    <lineage>
        <taxon>Eukaryota</taxon>
        <taxon>Viridiplantae</taxon>
        <taxon>Streptophyta</taxon>
        <taxon>Embryophyta</taxon>
        <taxon>Tracheophyta</taxon>
        <taxon>Spermatophyta</taxon>
        <taxon>Magnoliopsida</taxon>
        <taxon>Liliopsida</taxon>
        <taxon>Poales</taxon>
        <taxon>Poaceae</taxon>
        <taxon>PACMAD clade</taxon>
        <taxon>Panicoideae</taxon>
        <taxon>Andropogonodae</taxon>
        <taxon>Andropogoneae</taxon>
        <taxon>Sorghinae</taxon>
        <taxon>Sorghum</taxon>
    </lineage>
</organism>
<name>A0A1B6Q9R3_SORBI</name>
<gene>
    <name evidence="2" type="ORF">SORBI_3002G074300</name>
</gene>
<dbReference type="AlphaFoldDB" id="A0A1B6Q9R3"/>